<sequence>MRQLIAFIAALALSCSAQAQVSAFTAGPLGIGVTSPNAVLDVESAGAVGGGNANGTLARFYAGSNASPITAITPTFAISRYETINQDTEGGQNAALYVEDVGNNVSSGSTVAQVNGITANVFQNGTGDSVGMFAYSTNSSTNAGHTAYGGFFDAIANSLGTHAFGLEIDSTNNTGVDVGYSGLAPYPALVGIHVQALGNNLNTAGIWIGNVSSTPSYDVGIAFTNDIKTTSIEDDSSSIQAINIAGSHSYGLVLSSGTYTGNAIQATGWQLSPSGMVRTSTNPAATWNTDSTGSTVTIANGGNASLPGGNGLIVAEDSVNSNAAIYLCSVGSCVLIGTVGSTWVTPTTTPAAGKMSIAWSGTAYAIYNNQGSAETVTLNLLKMKASN</sequence>
<organism evidence="2 3">
    <name type="scientific">Paraburkholderia diazotrophica</name>
    <dbReference type="NCBI Taxonomy" id="667676"/>
    <lineage>
        <taxon>Bacteria</taxon>
        <taxon>Pseudomonadati</taxon>
        <taxon>Pseudomonadota</taxon>
        <taxon>Betaproteobacteria</taxon>
        <taxon>Burkholderiales</taxon>
        <taxon>Burkholderiaceae</taxon>
        <taxon>Paraburkholderia</taxon>
    </lineage>
</organism>
<evidence type="ECO:0000256" key="1">
    <source>
        <dbReference type="SAM" id="SignalP"/>
    </source>
</evidence>
<keyword evidence="1" id="KW-0732">Signal</keyword>
<evidence type="ECO:0000313" key="3">
    <source>
        <dbReference type="Proteomes" id="UP000198866"/>
    </source>
</evidence>
<feature type="signal peptide" evidence="1">
    <location>
        <begin position="1"/>
        <end position="19"/>
    </location>
</feature>
<name>A0A1H6QGA9_9BURK</name>
<dbReference type="EMBL" id="FNYE01000001">
    <property type="protein sequence ID" value="SEI42761.1"/>
    <property type="molecule type" value="Genomic_DNA"/>
</dbReference>
<dbReference type="RefSeq" id="WP_090861993.1">
    <property type="nucleotide sequence ID" value="NZ_FNYE01000001.1"/>
</dbReference>
<reference evidence="3" key="1">
    <citation type="submission" date="2016-10" db="EMBL/GenBank/DDBJ databases">
        <authorList>
            <person name="Varghese N."/>
            <person name="Submissions S."/>
        </authorList>
    </citation>
    <scope>NUCLEOTIDE SEQUENCE [LARGE SCALE GENOMIC DNA]</scope>
    <source>
        <strain evidence="3">LMG 26031</strain>
    </source>
</reference>
<proteinExistence type="predicted"/>
<protein>
    <submittedName>
        <fullName evidence="2">Uncharacterized protein</fullName>
    </submittedName>
</protein>
<dbReference type="OrthoDB" id="7987787at2"/>
<dbReference type="Proteomes" id="UP000198866">
    <property type="component" value="Unassembled WGS sequence"/>
</dbReference>
<gene>
    <name evidence="2" type="ORF">SAMN05192539_1001330</name>
</gene>
<feature type="chain" id="PRO_5011788705" evidence="1">
    <location>
        <begin position="20"/>
        <end position="387"/>
    </location>
</feature>
<evidence type="ECO:0000313" key="2">
    <source>
        <dbReference type="EMBL" id="SEI42761.1"/>
    </source>
</evidence>
<dbReference type="PROSITE" id="PS51257">
    <property type="entry name" value="PROKAR_LIPOPROTEIN"/>
    <property type="match status" value="1"/>
</dbReference>
<dbReference type="STRING" id="667676.SAMN05192539_1001330"/>
<accession>A0A1H6QGA9</accession>
<keyword evidence="3" id="KW-1185">Reference proteome</keyword>
<dbReference type="AlphaFoldDB" id="A0A1H6QGA9"/>